<evidence type="ECO:0008006" key="4">
    <source>
        <dbReference type="Google" id="ProtNLM"/>
    </source>
</evidence>
<dbReference type="Gene3D" id="2.40.70.10">
    <property type="entry name" value="Acid Proteases"/>
    <property type="match status" value="2"/>
</dbReference>
<evidence type="ECO:0000313" key="3">
    <source>
        <dbReference type="Proteomes" id="UP001516023"/>
    </source>
</evidence>
<evidence type="ECO:0000256" key="1">
    <source>
        <dbReference type="SAM" id="MobiDB-lite"/>
    </source>
</evidence>
<gene>
    <name evidence="2" type="ORF">HJC23_005974</name>
</gene>
<organism evidence="2 3">
    <name type="scientific">Cyclotella cryptica</name>
    <dbReference type="NCBI Taxonomy" id="29204"/>
    <lineage>
        <taxon>Eukaryota</taxon>
        <taxon>Sar</taxon>
        <taxon>Stramenopiles</taxon>
        <taxon>Ochrophyta</taxon>
        <taxon>Bacillariophyta</taxon>
        <taxon>Coscinodiscophyceae</taxon>
        <taxon>Thalassiosirophycidae</taxon>
        <taxon>Stephanodiscales</taxon>
        <taxon>Stephanodiscaceae</taxon>
        <taxon>Cyclotella</taxon>
    </lineage>
</organism>
<keyword evidence="3" id="KW-1185">Reference proteome</keyword>
<dbReference type="InterPro" id="IPR021109">
    <property type="entry name" value="Peptidase_aspartic_dom_sf"/>
</dbReference>
<dbReference type="AlphaFoldDB" id="A0ABD3NWV9"/>
<accession>A0ABD3NWV9</accession>
<dbReference type="Proteomes" id="UP001516023">
    <property type="component" value="Unassembled WGS sequence"/>
</dbReference>
<name>A0ABD3NWV9_9STRA</name>
<protein>
    <recommendedName>
        <fullName evidence="4">Peptidase A2 domain-containing protein</fullName>
    </recommendedName>
</protein>
<reference evidence="2 3" key="1">
    <citation type="journal article" date="2020" name="G3 (Bethesda)">
        <title>Improved Reference Genome for Cyclotella cryptica CCMP332, a Model for Cell Wall Morphogenesis, Salinity Adaptation, and Lipid Production in Diatoms (Bacillariophyta).</title>
        <authorList>
            <person name="Roberts W.R."/>
            <person name="Downey K.M."/>
            <person name="Ruck E.C."/>
            <person name="Traller J.C."/>
            <person name="Alverson A.J."/>
        </authorList>
    </citation>
    <scope>NUCLEOTIDE SEQUENCE [LARGE SCALE GENOMIC DNA]</scope>
    <source>
        <strain evidence="2 3">CCMP332</strain>
    </source>
</reference>
<feature type="region of interest" description="Disordered" evidence="1">
    <location>
        <begin position="207"/>
        <end position="228"/>
    </location>
</feature>
<dbReference type="EMBL" id="JABMIG020000362">
    <property type="protein sequence ID" value="KAL3780107.1"/>
    <property type="molecule type" value="Genomic_DNA"/>
</dbReference>
<comment type="caution">
    <text evidence="2">The sequence shown here is derived from an EMBL/GenBank/DDBJ whole genome shotgun (WGS) entry which is preliminary data.</text>
</comment>
<proteinExistence type="predicted"/>
<sequence length="584" mass="64411">MLPYWQQKYWDMRTAEELTLSLRHSLYARESRLSYQADSVYKNQIRKKQDEFINVGQHQYYNSQLPIRQTMHLMLILAVAFLPWRNHAFTFPNAYCTLRSLGSTSTTFRFTSHKQFFSRESQAVIENDDDLLQSIRSLRAKEIKTQLEALNISTANAFEKEELVQRLYRARTSGVENANVNAKKKKKRRRADNDSAVFDELNWVQPANESSKQSTSVTSPNLDANADTTLPFDTEATITVPLEYYTLDSVNKVSARNSQDIYIRPSPGKFAAVRVKLQSKTTLAEAEYTLLVDTACSGIVLSPKAVSRSNGIIRTVKSGASMTTAGAVRQGGYDVATWGDGSTTKFIVGGVDVNEIDGSSGSMISMAAVNDIGALPEGLDGILGLSFLSKFECVDFDFGNNELRLYKTAPSPSVQMSEVTTVVAEGSLEMTKLGIYTIDTMLDGRGPVKLLIDTGAASTLLNWRGVSDLGFTSSSEKIELIRDEIGAMGADNTALRLTHRYVLKRRWNIQGKNPGIGKYSPGISVRGTEFESGINIDVGDLPVLDALNSDGAGGILGADLLMMCDIVRFYGLNGHLPCVFMMKS</sequence>
<evidence type="ECO:0000313" key="2">
    <source>
        <dbReference type="EMBL" id="KAL3780107.1"/>
    </source>
</evidence>